<evidence type="ECO:0000313" key="4">
    <source>
        <dbReference type="EMBL" id="KAI6784086.1"/>
    </source>
</evidence>
<dbReference type="PROSITE" id="PS50297">
    <property type="entry name" value="ANK_REP_REGION"/>
    <property type="match status" value="5"/>
</dbReference>
<dbReference type="GeneID" id="75831118"/>
<sequence length="599" mass="64536">MASPFNKLPSELLEEISWCLAPSISSMNSFAQACRWAYSAANRVMYRLDGAQGSRALHWAARKGQLSTASLSLDNGSDINAEEADAMCRSPLALAAEFNQVALLNLLIRRGADVNKFCAGSLPGGESLLRLTPLAMAARNGHPECVRTIIAAGGHEAVMDSAHFDTTLDVSRDGMPPGTGDYIAVLAIFLDYWIARGGSSDGSCCEALLWAIRNNRIDCAKLVLDRVVSPREASTIQKTGKSLLEAASAGHLDLVRMLVEDYKLPPDYTPHPELETPLFWAVMDDRQPVVEYLLQAGADPSKGAGSQTPFRLVVERGDMVTLKKFLSYSESGEARRRLATSAFVLAVSQGLRGASQLLLSYGADVETVDSDGVTALFYASAFDDATLFDVLMARGANVNPPGPVKPLHVTSARATMTQRAQKLIEAGADVDARDADGLTPLMYACKAGQLGDARVVEMLLDAGAEPRATDCWSDCAVSYAMATRRADFVRMVLAKGGHVNLGVDGREEPYLASAVRSGFFQSFETVKLLVEECGADITVKDAGGESILRRAIHEEHIRIVEFLLDAGHEIVEGDLDVARERGCTQILGLLQRKTTAHLD</sequence>
<dbReference type="InterPro" id="IPR002110">
    <property type="entry name" value="Ankyrin_rpt"/>
</dbReference>
<protein>
    <recommendedName>
        <fullName evidence="6">F-box domain-containing protein</fullName>
    </recommendedName>
</protein>
<gene>
    <name evidence="4" type="ORF">J7T54_004632</name>
</gene>
<dbReference type="SUPFAM" id="SSF48403">
    <property type="entry name" value="Ankyrin repeat"/>
    <property type="match status" value="2"/>
</dbReference>
<dbReference type="SMART" id="SM00248">
    <property type="entry name" value="ANK"/>
    <property type="match status" value="11"/>
</dbReference>
<dbReference type="PANTHER" id="PTHR24198">
    <property type="entry name" value="ANKYRIN REPEAT AND PROTEIN KINASE DOMAIN-CONTAINING PROTEIN"/>
    <property type="match status" value="1"/>
</dbReference>
<dbReference type="Proteomes" id="UP001055219">
    <property type="component" value="Unassembled WGS sequence"/>
</dbReference>
<dbReference type="Pfam" id="PF12796">
    <property type="entry name" value="Ank_2"/>
    <property type="match status" value="3"/>
</dbReference>
<keyword evidence="5" id="KW-1185">Reference proteome</keyword>
<dbReference type="Gene3D" id="1.25.40.20">
    <property type="entry name" value="Ankyrin repeat-containing domain"/>
    <property type="match status" value="2"/>
</dbReference>
<evidence type="ECO:0000256" key="1">
    <source>
        <dbReference type="ARBA" id="ARBA00022737"/>
    </source>
</evidence>
<feature type="repeat" description="ANK" evidence="3">
    <location>
        <begin position="273"/>
        <end position="299"/>
    </location>
</feature>
<comment type="caution">
    <text evidence="4">The sequence shown here is derived from an EMBL/GenBank/DDBJ whole genome shotgun (WGS) entry which is preliminary data.</text>
</comment>
<dbReference type="AlphaFoldDB" id="A0A9Q0BGK7"/>
<keyword evidence="1" id="KW-0677">Repeat</keyword>
<dbReference type="OrthoDB" id="195446at2759"/>
<dbReference type="PROSITE" id="PS50088">
    <property type="entry name" value="ANK_REPEAT"/>
    <property type="match status" value="6"/>
</dbReference>
<feature type="repeat" description="ANK" evidence="3">
    <location>
        <begin position="436"/>
        <end position="471"/>
    </location>
</feature>
<organism evidence="4 5">
    <name type="scientific">Emericellopsis cladophorae</name>
    <dbReference type="NCBI Taxonomy" id="2686198"/>
    <lineage>
        <taxon>Eukaryota</taxon>
        <taxon>Fungi</taxon>
        <taxon>Dikarya</taxon>
        <taxon>Ascomycota</taxon>
        <taxon>Pezizomycotina</taxon>
        <taxon>Sordariomycetes</taxon>
        <taxon>Hypocreomycetidae</taxon>
        <taxon>Hypocreales</taxon>
        <taxon>Bionectriaceae</taxon>
        <taxon>Emericellopsis</taxon>
    </lineage>
</organism>
<evidence type="ECO:0000256" key="3">
    <source>
        <dbReference type="PROSITE-ProRule" id="PRU00023"/>
    </source>
</evidence>
<evidence type="ECO:0000256" key="2">
    <source>
        <dbReference type="ARBA" id="ARBA00023043"/>
    </source>
</evidence>
<dbReference type="RefSeq" id="XP_051364942.1">
    <property type="nucleotide sequence ID" value="XM_051503306.1"/>
</dbReference>
<evidence type="ECO:0000313" key="5">
    <source>
        <dbReference type="Proteomes" id="UP001055219"/>
    </source>
</evidence>
<dbReference type="PANTHER" id="PTHR24198:SF194">
    <property type="entry name" value="INVERSIN-A"/>
    <property type="match status" value="1"/>
</dbReference>
<feature type="repeat" description="ANK" evidence="3">
    <location>
        <begin position="87"/>
        <end position="115"/>
    </location>
</feature>
<dbReference type="PROSITE" id="PS51257">
    <property type="entry name" value="PROKAR_LIPOPROTEIN"/>
    <property type="match status" value="1"/>
</dbReference>
<feature type="repeat" description="ANK" evidence="3">
    <location>
        <begin position="406"/>
        <end position="435"/>
    </location>
</feature>
<feature type="repeat" description="ANK" evidence="3">
    <location>
        <begin position="52"/>
        <end position="84"/>
    </location>
</feature>
<reference evidence="4" key="1">
    <citation type="journal article" date="2021" name="J Fungi (Basel)">
        <title>Genomic and Metabolomic Analyses of the Marine Fungus Emericellopsis cladophorae: Insights into Saltwater Adaptability Mechanisms and Its Biosynthetic Potential.</title>
        <authorList>
            <person name="Goncalves M.F.M."/>
            <person name="Hilario S."/>
            <person name="Van de Peer Y."/>
            <person name="Esteves A.C."/>
            <person name="Alves A."/>
        </authorList>
    </citation>
    <scope>NUCLEOTIDE SEQUENCE</scope>
    <source>
        <strain evidence="4">MUM 19.33</strain>
    </source>
</reference>
<keyword evidence="2 3" id="KW-0040">ANK repeat</keyword>
<reference evidence="4" key="2">
    <citation type="submission" date="2022-07" db="EMBL/GenBank/DDBJ databases">
        <authorList>
            <person name="Goncalves M.F.M."/>
            <person name="Hilario S."/>
            <person name="Van De Peer Y."/>
            <person name="Esteves A.C."/>
            <person name="Alves A."/>
        </authorList>
    </citation>
    <scope>NUCLEOTIDE SEQUENCE</scope>
    <source>
        <strain evidence="4">MUM 19.33</strain>
    </source>
</reference>
<accession>A0A9Q0BGK7</accession>
<feature type="repeat" description="ANK" evidence="3">
    <location>
        <begin position="371"/>
        <end position="403"/>
    </location>
</feature>
<dbReference type="InterPro" id="IPR036770">
    <property type="entry name" value="Ankyrin_rpt-contain_sf"/>
</dbReference>
<proteinExistence type="predicted"/>
<dbReference type="EMBL" id="JAGIXG020000005">
    <property type="protein sequence ID" value="KAI6784086.1"/>
    <property type="molecule type" value="Genomic_DNA"/>
</dbReference>
<evidence type="ECO:0008006" key="6">
    <source>
        <dbReference type="Google" id="ProtNLM"/>
    </source>
</evidence>
<name>A0A9Q0BGK7_9HYPO</name>
<dbReference type="Pfam" id="PF00023">
    <property type="entry name" value="Ank"/>
    <property type="match status" value="1"/>
</dbReference>